<feature type="transmembrane region" description="Helical" evidence="6">
    <location>
        <begin position="307"/>
        <end position="330"/>
    </location>
</feature>
<evidence type="ECO:0000313" key="7">
    <source>
        <dbReference type="EMBL" id="MDN4481501.1"/>
    </source>
</evidence>
<accession>A0ABT8GKN4</accession>
<comment type="caution">
    <text evidence="7">The sequence shown here is derived from an EMBL/GenBank/DDBJ whole genome shotgun (WGS) entry which is preliminary data.</text>
</comment>
<gene>
    <name evidence="7" type="ORF">QQX02_11260</name>
</gene>
<evidence type="ECO:0000256" key="6">
    <source>
        <dbReference type="SAM" id="Phobius"/>
    </source>
</evidence>
<proteinExistence type="predicted"/>
<feature type="transmembrane region" description="Helical" evidence="6">
    <location>
        <begin position="57"/>
        <end position="80"/>
    </location>
</feature>
<dbReference type="Proteomes" id="UP001172708">
    <property type="component" value="Unassembled WGS sequence"/>
</dbReference>
<comment type="subcellular location">
    <subcellularLocation>
        <location evidence="1">Cell membrane</location>
        <topology evidence="1">Multi-pass membrane protein</topology>
    </subcellularLocation>
</comment>
<evidence type="ECO:0000256" key="1">
    <source>
        <dbReference type="ARBA" id="ARBA00004651"/>
    </source>
</evidence>
<feature type="transmembrane region" description="Helical" evidence="6">
    <location>
        <begin position="229"/>
        <end position="254"/>
    </location>
</feature>
<dbReference type="EMBL" id="JAUHQA010000001">
    <property type="protein sequence ID" value="MDN4481501.1"/>
    <property type="molecule type" value="Genomic_DNA"/>
</dbReference>
<evidence type="ECO:0000256" key="3">
    <source>
        <dbReference type="ARBA" id="ARBA00022692"/>
    </source>
</evidence>
<protein>
    <submittedName>
        <fullName evidence="7">Lysylphosphatidylglycerol synthase domain-containing protein</fullName>
    </submittedName>
</protein>
<evidence type="ECO:0000256" key="2">
    <source>
        <dbReference type="ARBA" id="ARBA00022475"/>
    </source>
</evidence>
<feature type="transmembrane region" description="Helical" evidence="6">
    <location>
        <begin position="124"/>
        <end position="148"/>
    </location>
</feature>
<name>A0ABT8GKN4_9MICO</name>
<dbReference type="InterPro" id="IPR022791">
    <property type="entry name" value="L-PG_synthase/AglD"/>
</dbReference>
<feature type="transmembrane region" description="Helical" evidence="6">
    <location>
        <begin position="160"/>
        <end position="181"/>
    </location>
</feature>
<evidence type="ECO:0000313" key="8">
    <source>
        <dbReference type="Proteomes" id="UP001172708"/>
    </source>
</evidence>
<dbReference type="RefSeq" id="WP_301143165.1">
    <property type="nucleotide sequence ID" value="NZ_JAUHQA010000001.1"/>
</dbReference>
<reference evidence="7" key="1">
    <citation type="submission" date="2023-06" db="EMBL/GenBank/DDBJ databases">
        <title>Egi l300058.</title>
        <authorList>
            <person name="Gao L."/>
            <person name="Fang B.-Z."/>
            <person name="Li W.-J."/>
        </authorList>
    </citation>
    <scope>NUCLEOTIDE SEQUENCE</scope>
    <source>
        <strain evidence="7">EGI L300058</strain>
    </source>
</reference>
<evidence type="ECO:0000256" key="4">
    <source>
        <dbReference type="ARBA" id="ARBA00022989"/>
    </source>
</evidence>
<keyword evidence="5 6" id="KW-0472">Membrane</keyword>
<organism evidence="7 8">
    <name type="scientific">Demequina muriae</name>
    <dbReference type="NCBI Taxonomy" id="3051664"/>
    <lineage>
        <taxon>Bacteria</taxon>
        <taxon>Bacillati</taxon>
        <taxon>Actinomycetota</taxon>
        <taxon>Actinomycetes</taxon>
        <taxon>Micrococcales</taxon>
        <taxon>Demequinaceae</taxon>
        <taxon>Demequina</taxon>
    </lineage>
</organism>
<keyword evidence="4 6" id="KW-1133">Transmembrane helix</keyword>
<evidence type="ECO:0000256" key="5">
    <source>
        <dbReference type="ARBA" id="ARBA00023136"/>
    </source>
</evidence>
<sequence>MSSAFTTVRAWWRLRSVRTIVLLSVSVLIGWAVLRIIGRVNWGAVGDAVSQVSGGELAVLMAVLGLRLVFNAVSMARFVPGLGMWRAVRNDLSANLVATVAPPPGDVVLRVAQFRSWGVDPVTGMGGVTLSMVVFYGARFIAPVLGLVLVTADQLGTRQWVWGALSLVIAGAIFTALIVTLRSGRWAASLGDAAARIVGRFTTTVDTSGWREAVVGFGARMDATLRGNVVLVTISTLMAVILDGVILALSLRFMGVDAAQLPLNEILGAFLLVYPLTIMPLFGLGVLDATLIASWSAIAGDVAEPAIIAAAVIWRTVTIGGTLLLGVAAVGSWRWTVRRAVRTSEEPPDHD</sequence>
<feature type="transmembrane region" description="Helical" evidence="6">
    <location>
        <begin position="92"/>
        <end position="112"/>
    </location>
</feature>
<feature type="transmembrane region" description="Helical" evidence="6">
    <location>
        <begin position="266"/>
        <end position="287"/>
    </location>
</feature>
<keyword evidence="3 6" id="KW-0812">Transmembrane</keyword>
<dbReference type="Pfam" id="PF03706">
    <property type="entry name" value="LPG_synthase_TM"/>
    <property type="match status" value="1"/>
</dbReference>
<feature type="transmembrane region" description="Helical" evidence="6">
    <location>
        <begin position="20"/>
        <end position="37"/>
    </location>
</feature>
<keyword evidence="2" id="KW-1003">Cell membrane</keyword>
<keyword evidence="8" id="KW-1185">Reference proteome</keyword>